<keyword evidence="3" id="KW-0597">Phosphoprotein</keyword>
<keyword evidence="5" id="KW-0547">Nucleotide-binding</keyword>
<dbReference type="PROSITE" id="PS50109">
    <property type="entry name" value="HIS_KIN"/>
    <property type="match status" value="1"/>
</dbReference>
<dbReference type="Pfam" id="PF02518">
    <property type="entry name" value="HATPase_c"/>
    <property type="match status" value="1"/>
</dbReference>
<evidence type="ECO:0000256" key="6">
    <source>
        <dbReference type="ARBA" id="ARBA00022777"/>
    </source>
</evidence>
<dbReference type="PRINTS" id="PR00344">
    <property type="entry name" value="BCTRLSENSOR"/>
</dbReference>
<evidence type="ECO:0000256" key="3">
    <source>
        <dbReference type="ARBA" id="ARBA00022553"/>
    </source>
</evidence>
<gene>
    <name evidence="10" type="ORF">TH606_04710</name>
</gene>
<sequence>MDSAKALQFLADIPELFFLLSPDLEILWGNNSLQKIFPEYEKLPCYKIIHQSEEPPKNCPALKALTTKKTSWAIMQTEALQKEFMVIVSPVIRNNEVVALWHLAIESPKGSSLTTEDLNLYFETMGQLAVGLSHDIKNMLTAALGELELLTMYVKDNPNLRRKCQKVKTILDNVAQIAQKISSISSNANSSDTAFINVNQIFQEMRPLLKALVPPEINLKIILNPYAGNIFFNKGRLEQIILNLVFNAMQAISGPGEIILSCSEEDDCVVISVEDNGRGIKKELLHKLFEPHFSTKRKGAGLGLAMVKEWVEEASGKVKISSVEGEGTKVEIWLPRIL</sequence>
<name>A0A177E814_9BACT</name>
<dbReference type="CDD" id="cd00082">
    <property type="entry name" value="HisKA"/>
    <property type="match status" value="1"/>
</dbReference>
<dbReference type="InterPro" id="IPR036890">
    <property type="entry name" value="HATPase_C_sf"/>
</dbReference>
<evidence type="ECO:0000256" key="5">
    <source>
        <dbReference type="ARBA" id="ARBA00022741"/>
    </source>
</evidence>
<evidence type="ECO:0000256" key="7">
    <source>
        <dbReference type="ARBA" id="ARBA00022840"/>
    </source>
</evidence>
<evidence type="ECO:0000256" key="1">
    <source>
        <dbReference type="ARBA" id="ARBA00000085"/>
    </source>
</evidence>
<reference evidence="10 11" key="1">
    <citation type="submission" date="2016-02" db="EMBL/GenBank/DDBJ databases">
        <title>Draft genome sequence of Thermodesulfatator sp. S606.</title>
        <authorList>
            <person name="Lai Q."/>
            <person name="Cao J."/>
            <person name="Dupont S."/>
            <person name="Shao Z."/>
            <person name="Jebbar M."/>
            <person name="Alain K."/>
        </authorList>
    </citation>
    <scope>NUCLEOTIDE SEQUENCE [LARGE SCALE GENOMIC DNA]</scope>
    <source>
        <strain evidence="10 11">S606</strain>
    </source>
</reference>
<dbReference type="Proteomes" id="UP000076964">
    <property type="component" value="Unassembled WGS sequence"/>
</dbReference>
<feature type="domain" description="Histidine kinase" evidence="9">
    <location>
        <begin position="131"/>
        <end position="338"/>
    </location>
</feature>
<evidence type="ECO:0000256" key="2">
    <source>
        <dbReference type="ARBA" id="ARBA00012438"/>
    </source>
</evidence>
<dbReference type="Gene3D" id="3.30.565.10">
    <property type="entry name" value="Histidine kinase-like ATPase, C-terminal domain"/>
    <property type="match status" value="1"/>
</dbReference>
<accession>A0A177E814</accession>
<evidence type="ECO:0000313" key="10">
    <source>
        <dbReference type="EMBL" id="OAG27836.1"/>
    </source>
</evidence>
<dbReference type="Gene3D" id="1.10.287.130">
    <property type="match status" value="1"/>
</dbReference>
<dbReference type="SUPFAM" id="SSF47384">
    <property type="entry name" value="Homodimeric domain of signal transducing histidine kinase"/>
    <property type="match status" value="1"/>
</dbReference>
<dbReference type="RefSeq" id="WP_068541751.1">
    <property type="nucleotide sequence ID" value="NZ_LSFI01000018.1"/>
</dbReference>
<keyword evidence="11" id="KW-1185">Reference proteome</keyword>
<comment type="catalytic activity">
    <reaction evidence="1">
        <text>ATP + protein L-histidine = ADP + protein N-phospho-L-histidine.</text>
        <dbReference type="EC" id="2.7.13.3"/>
    </reaction>
</comment>
<dbReference type="InterPro" id="IPR005467">
    <property type="entry name" value="His_kinase_dom"/>
</dbReference>
<dbReference type="PANTHER" id="PTHR43065">
    <property type="entry name" value="SENSOR HISTIDINE KINASE"/>
    <property type="match status" value="1"/>
</dbReference>
<evidence type="ECO:0000259" key="9">
    <source>
        <dbReference type="PROSITE" id="PS50109"/>
    </source>
</evidence>
<dbReference type="SUPFAM" id="SSF55874">
    <property type="entry name" value="ATPase domain of HSP90 chaperone/DNA topoisomerase II/histidine kinase"/>
    <property type="match status" value="1"/>
</dbReference>
<comment type="caution">
    <text evidence="10">The sequence shown here is derived from an EMBL/GenBank/DDBJ whole genome shotgun (WGS) entry which is preliminary data.</text>
</comment>
<dbReference type="InterPro" id="IPR004358">
    <property type="entry name" value="Sig_transdc_His_kin-like_C"/>
</dbReference>
<keyword evidence="4" id="KW-0808">Transferase</keyword>
<dbReference type="InterPro" id="IPR003594">
    <property type="entry name" value="HATPase_dom"/>
</dbReference>
<dbReference type="EC" id="2.7.13.3" evidence="2"/>
<proteinExistence type="predicted"/>
<keyword evidence="8" id="KW-0902">Two-component regulatory system</keyword>
<dbReference type="GO" id="GO:0005524">
    <property type="term" value="F:ATP binding"/>
    <property type="evidence" value="ECO:0007669"/>
    <property type="project" value="UniProtKB-KW"/>
</dbReference>
<dbReference type="OrthoDB" id="9805967at2"/>
<dbReference type="PANTHER" id="PTHR43065:SF46">
    <property type="entry name" value="C4-DICARBOXYLATE TRANSPORT SENSOR PROTEIN DCTB"/>
    <property type="match status" value="1"/>
</dbReference>
<dbReference type="STRING" id="1795632.TH606_04710"/>
<dbReference type="SMART" id="SM00387">
    <property type="entry name" value="HATPase_c"/>
    <property type="match status" value="1"/>
</dbReference>
<dbReference type="InterPro" id="IPR036097">
    <property type="entry name" value="HisK_dim/P_sf"/>
</dbReference>
<protein>
    <recommendedName>
        <fullName evidence="2">histidine kinase</fullName>
        <ecNumber evidence="2">2.7.13.3</ecNumber>
    </recommendedName>
</protein>
<keyword evidence="7" id="KW-0067">ATP-binding</keyword>
<keyword evidence="6" id="KW-0418">Kinase</keyword>
<organism evidence="10 11">
    <name type="scientific">Thermodesulfatator autotrophicus</name>
    <dbReference type="NCBI Taxonomy" id="1795632"/>
    <lineage>
        <taxon>Bacteria</taxon>
        <taxon>Pseudomonadati</taxon>
        <taxon>Thermodesulfobacteriota</taxon>
        <taxon>Thermodesulfobacteria</taxon>
        <taxon>Thermodesulfobacteriales</taxon>
        <taxon>Thermodesulfatatoraceae</taxon>
        <taxon>Thermodesulfatator</taxon>
    </lineage>
</organism>
<evidence type="ECO:0000256" key="8">
    <source>
        <dbReference type="ARBA" id="ARBA00023012"/>
    </source>
</evidence>
<evidence type="ECO:0000256" key="4">
    <source>
        <dbReference type="ARBA" id="ARBA00022679"/>
    </source>
</evidence>
<dbReference type="GO" id="GO:0000155">
    <property type="term" value="F:phosphorelay sensor kinase activity"/>
    <property type="evidence" value="ECO:0007669"/>
    <property type="project" value="InterPro"/>
</dbReference>
<dbReference type="InterPro" id="IPR003661">
    <property type="entry name" value="HisK_dim/P_dom"/>
</dbReference>
<dbReference type="AlphaFoldDB" id="A0A177E814"/>
<evidence type="ECO:0000313" key="11">
    <source>
        <dbReference type="Proteomes" id="UP000076964"/>
    </source>
</evidence>
<dbReference type="EMBL" id="LSFI01000018">
    <property type="protein sequence ID" value="OAG27836.1"/>
    <property type="molecule type" value="Genomic_DNA"/>
</dbReference>